<reference evidence="4" key="1">
    <citation type="journal article" date="2019" name="Int. J. Syst. Evol. Microbiol.">
        <title>The Global Catalogue of Microorganisms (GCM) 10K type strain sequencing project: providing services to taxonomists for standard genome sequencing and annotation.</title>
        <authorList>
            <consortium name="The Broad Institute Genomics Platform"/>
            <consortium name="The Broad Institute Genome Sequencing Center for Infectious Disease"/>
            <person name="Wu L."/>
            <person name="Ma J."/>
        </authorList>
    </citation>
    <scope>NUCLEOTIDE SEQUENCE [LARGE SCALE GENOMIC DNA]</scope>
    <source>
        <strain evidence="4">CGMCC 1.12477</strain>
    </source>
</reference>
<evidence type="ECO:0008006" key="5">
    <source>
        <dbReference type="Google" id="ProtNLM"/>
    </source>
</evidence>
<evidence type="ECO:0000313" key="4">
    <source>
        <dbReference type="Proteomes" id="UP001597351"/>
    </source>
</evidence>
<feature type="signal peptide" evidence="2">
    <location>
        <begin position="1"/>
        <end position="22"/>
    </location>
</feature>
<dbReference type="PROSITE" id="PS51257">
    <property type="entry name" value="PROKAR_LIPOPROTEIN"/>
    <property type="match status" value="1"/>
</dbReference>
<proteinExistence type="predicted"/>
<evidence type="ECO:0000256" key="1">
    <source>
        <dbReference type="SAM" id="MobiDB-lite"/>
    </source>
</evidence>
<protein>
    <recommendedName>
        <fullName evidence="5">Peptidase A2 domain-containing protein</fullName>
    </recommendedName>
</protein>
<feature type="chain" id="PRO_5046558606" description="Peptidase A2 domain-containing protein" evidence="2">
    <location>
        <begin position="23"/>
        <end position="454"/>
    </location>
</feature>
<feature type="region of interest" description="Disordered" evidence="1">
    <location>
        <begin position="25"/>
        <end position="46"/>
    </location>
</feature>
<name>A0ABW4TQ69_9ACTN</name>
<evidence type="ECO:0000256" key="2">
    <source>
        <dbReference type="SAM" id="SignalP"/>
    </source>
</evidence>
<dbReference type="RefSeq" id="WP_343921716.1">
    <property type="nucleotide sequence ID" value="NZ_BAAAJT010000003.1"/>
</dbReference>
<comment type="caution">
    <text evidence="3">The sequence shown here is derived from an EMBL/GenBank/DDBJ whole genome shotgun (WGS) entry which is preliminary data.</text>
</comment>
<keyword evidence="4" id="KW-1185">Reference proteome</keyword>
<dbReference type="EMBL" id="JBHUGD010000004">
    <property type="protein sequence ID" value="MFD1948740.1"/>
    <property type="molecule type" value="Genomic_DNA"/>
</dbReference>
<gene>
    <name evidence="3" type="ORF">ACFSDE_18200</name>
</gene>
<organism evidence="3 4">
    <name type="scientific">Nocardioides aestuarii</name>
    <dbReference type="NCBI Taxonomy" id="252231"/>
    <lineage>
        <taxon>Bacteria</taxon>
        <taxon>Bacillati</taxon>
        <taxon>Actinomycetota</taxon>
        <taxon>Actinomycetes</taxon>
        <taxon>Propionibacteriales</taxon>
        <taxon>Nocardioidaceae</taxon>
        <taxon>Nocardioides</taxon>
    </lineage>
</organism>
<evidence type="ECO:0000313" key="3">
    <source>
        <dbReference type="EMBL" id="MFD1948740.1"/>
    </source>
</evidence>
<dbReference type="Proteomes" id="UP001597351">
    <property type="component" value="Unassembled WGS sequence"/>
</dbReference>
<keyword evidence="2" id="KW-0732">Signal</keyword>
<accession>A0ABW4TQ69</accession>
<sequence>MTARPGRRAVLPILLATTVLVAGCTDGGEERTSPDPAGASSQEASPEALAFGDHPMAQPCALLTPDEVERVIGGVDGGTTWTQDYLDHSLTQAEVEEETDNLSRAVHLRCSYDLGDSTTVELEVDAYRSATDARARFQHDRYLLSPRYDAKMRRLAADPETAWVVDFAKDANELGGEPVPGEPDMLYVPGFARFERLQDNLVLTFTYQEGITFDPEPLSAKDYRRQLPWATELLASAADAVGEASTVPVATVPPDATGAGPDAPFVEPCEILDPEVFEALTGQPEDQEVGSDSLPLEPATALRSSWSKTVHQQCTRRSYPDRGRDANATLEIWTAADPAIGIRTLDKVFAVTYYDKSVWSDVTAGRMQAAGILRGLLVDTGADVDYLFTHRTEGEKEKDRLELLFLVVGPYVVKVSAAHDIDHYVSEDAYTEAATMIVERLRTAAGDADLDPTA</sequence>